<sequence>METTYVTEHTVTIDAPADAVYGLIADVGAWPLHFGPTIHAERAEGDDTEELIRIWATANGEVRSWTSARSLRREERRVAFRQRDPRPPAASMGGEWVIRPLPGGRTEVVLKHDFAAVGDDPEKVEWIRRAVDRNSDKELAGLKESAERSLAFGELMLSFDDTVLIDGPAKDAYDYIYRCQDWPERLPHVARVELTEDVPGLQVMEMDTRSPDGSTHTTSSVRVCTPCSRIVYKQVVVPAIMTAHTGCWSFRESGEGVEVTSSHTVVIRPEAVKELLGPDATLAEARTRVRQALSANSTTTLRHAKSFVESRTGAGARGE</sequence>
<protein>
    <submittedName>
        <fullName evidence="2">Aromatase/cyclase</fullName>
    </submittedName>
</protein>
<comment type="caution">
    <text evidence="2">The sequence shown here is derived from an EMBL/GenBank/DDBJ whole genome shotgun (WGS) entry which is preliminary data.</text>
</comment>
<reference evidence="3" key="1">
    <citation type="journal article" date="2019" name="Int. J. Syst. Evol. Microbiol.">
        <title>The Global Catalogue of Microorganisms (GCM) 10K type strain sequencing project: providing services to taxonomists for standard genome sequencing and annotation.</title>
        <authorList>
            <consortium name="The Broad Institute Genomics Platform"/>
            <consortium name="The Broad Institute Genome Sequencing Center for Infectious Disease"/>
            <person name="Wu L."/>
            <person name="Ma J."/>
        </authorList>
    </citation>
    <scope>NUCLEOTIDE SEQUENCE [LARGE SCALE GENOMIC DNA]</scope>
    <source>
        <strain evidence="3">CECT 7649</strain>
    </source>
</reference>
<dbReference type="InterPro" id="IPR019587">
    <property type="entry name" value="Polyketide_cyclase/dehydratase"/>
</dbReference>
<accession>A0ABW2P0C6</accession>
<dbReference type="Pfam" id="PF10604">
    <property type="entry name" value="Polyketide_cyc2"/>
    <property type="match status" value="1"/>
</dbReference>
<name>A0ABW2P0C6_9ACTN</name>
<dbReference type="Proteomes" id="UP001596496">
    <property type="component" value="Unassembled WGS sequence"/>
</dbReference>
<dbReference type="Gene3D" id="3.30.530.20">
    <property type="match status" value="2"/>
</dbReference>
<dbReference type="CDD" id="cd08861">
    <property type="entry name" value="OtcD1_ARO-CYC_like"/>
    <property type="match status" value="2"/>
</dbReference>
<dbReference type="RefSeq" id="WP_380826509.1">
    <property type="nucleotide sequence ID" value="NZ_JBHTCG010000007.1"/>
</dbReference>
<proteinExistence type="predicted"/>
<evidence type="ECO:0000259" key="1">
    <source>
        <dbReference type="Pfam" id="PF03364"/>
    </source>
</evidence>
<organism evidence="2 3">
    <name type="scientific">Sphaerisporangium rhizosphaerae</name>
    <dbReference type="NCBI Taxonomy" id="2269375"/>
    <lineage>
        <taxon>Bacteria</taxon>
        <taxon>Bacillati</taxon>
        <taxon>Actinomycetota</taxon>
        <taxon>Actinomycetes</taxon>
        <taxon>Streptosporangiales</taxon>
        <taxon>Streptosporangiaceae</taxon>
        <taxon>Sphaerisporangium</taxon>
    </lineage>
</organism>
<feature type="domain" description="Coenzyme Q-binding protein COQ10 START" evidence="1">
    <location>
        <begin position="166"/>
        <end position="267"/>
    </location>
</feature>
<dbReference type="Pfam" id="PF03364">
    <property type="entry name" value="Polyketide_cyc"/>
    <property type="match status" value="1"/>
</dbReference>
<dbReference type="EMBL" id="JBHTCG010000007">
    <property type="protein sequence ID" value="MFC7383098.1"/>
    <property type="molecule type" value="Genomic_DNA"/>
</dbReference>
<dbReference type="InterPro" id="IPR023393">
    <property type="entry name" value="START-like_dom_sf"/>
</dbReference>
<dbReference type="SUPFAM" id="SSF55961">
    <property type="entry name" value="Bet v1-like"/>
    <property type="match status" value="2"/>
</dbReference>
<gene>
    <name evidence="2" type="ORF">ACFQSB_12835</name>
</gene>
<dbReference type="InterPro" id="IPR005031">
    <property type="entry name" value="COQ10_START"/>
</dbReference>
<keyword evidence="3" id="KW-1185">Reference proteome</keyword>
<evidence type="ECO:0000313" key="2">
    <source>
        <dbReference type="EMBL" id="MFC7383098.1"/>
    </source>
</evidence>
<evidence type="ECO:0000313" key="3">
    <source>
        <dbReference type="Proteomes" id="UP001596496"/>
    </source>
</evidence>